<proteinExistence type="inferred from homology"/>
<evidence type="ECO:0000256" key="4">
    <source>
        <dbReference type="ARBA" id="ARBA00012371"/>
    </source>
</evidence>
<dbReference type="InterPro" id="IPR036291">
    <property type="entry name" value="NAD(P)-bd_dom_sf"/>
</dbReference>
<comment type="similarity">
    <text evidence="3">Belongs to the NAD(P)-dependent epimerase/dehydratase family. Fucose synthase subfamily.</text>
</comment>
<evidence type="ECO:0000256" key="2">
    <source>
        <dbReference type="ARBA" id="ARBA00004883"/>
    </source>
</evidence>
<gene>
    <name evidence="10" type="ORF">GSOID_T00008849001</name>
</gene>
<dbReference type="SUPFAM" id="SSF51735">
    <property type="entry name" value="NAD(P)-binding Rossmann-fold domains"/>
    <property type="match status" value="1"/>
</dbReference>
<keyword evidence="11" id="KW-1185">Reference proteome</keyword>
<dbReference type="AlphaFoldDB" id="E4WVE3"/>
<dbReference type="Pfam" id="PF01370">
    <property type="entry name" value="Epimerase"/>
    <property type="match status" value="1"/>
</dbReference>
<dbReference type="Gene3D" id="3.40.50.720">
    <property type="entry name" value="NAD(P)-binding Rossmann-like Domain"/>
    <property type="match status" value="1"/>
</dbReference>
<evidence type="ECO:0000256" key="1">
    <source>
        <dbReference type="ARBA" id="ARBA00002870"/>
    </source>
</evidence>
<dbReference type="FunCoup" id="E4WVE3">
    <property type="interactions" value="147"/>
</dbReference>
<dbReference type="GO" id="GO:0042351">
    <property type="term" value="P:'de novo' GDP-L-fucose biosynthetic process"/>
    <property type="evidence" value="ECO:0007669"/>
    <property type="project" value="UniProtKB-UniPathway"/>
</dbReference>
<evidence type="ECO:0000256" key="7">
    <source>
        <dbReference type="ARBA" id="ARBA00023235"/>
    </source>
</evidence>
<evidence type="ECO:0000256" key="6">
    <source>
        <dbReference type="ARBA" id="ARBA00023002"/>
    </source>
</evidence>
<dbReference type="GO" id="GO:0050577">
    <property type="term" value="F:GDP-L-fucose synthase activity"/>
    <property type="evidence" value="ECO:0007669"/>
    <property type="project" value="UniProtKB-EC"/>
</dbReference>
<organism evidence="10">
    <name type="scientific">Oikopleura dioica</name>
    <name type="common">Tunicate</name>
    <dbReference type="NCBI Taxonomy" id="34765"/>
    <lineage>
        <taxon>Eukaryota</taxon>
        <taxon>Metazoa</taxon>
        <taxon>Chordata</taxon>
        <taxon>Tunicata</taxon>
        <taxon>Appendicularia</taxon>
        <taxon>Copelata</taxon>
        <taxon>Oikopleuridae</taxon>
        <taxon>Oikopleura</taxon>
    </lineage>
</organism>
<dbReference type="InterPro" id="IPR028614">
    <property type="entry name" value="GDP_fucose/colitose_synth"/>
</dbReference>
<dbReference type="UniPathway" id="UPA00128">
    <property type="reaction ID" value="UER00191"/>
</dbReference>
<evidence type="ECO:0000313" key="11">
    <source>
        <dbReference type="Proteomes" id="UP000001307"/>
    </source>
</evidence>
<accession>E4WVE3</accession>
<evidence type="ECO:0000313" key="10">
    <source>
        <dbReference type="EMBL" id="CBY21096.1"/>
    </source>
</evidence>
<dbReference type="PANTHER" id="PTHR43238">
    <property type="entry name" value="GDP-L-FUCOSE SYNTHASE"/>
    <property type="match status" value="1"/>
</dbReference>
<sequence length="384" mass="43855">METQTQTERVLFQVFGVLSIFGKRNRLGLDPPGLRALRRHHRHHREHRTPDLLTVSQASCSTQHLHKMAKKIILVTGGSGLVGNGIRIASERDPRDDEQFIFLSSKDADLTDKESTRKVFEKHQPTHVIHLAAKVGGLYGNMKANLEFFRINMAINDNVLSLAKEFKVEKVVSCLSTCIFPDKTTYPIDETMVHNGPPHTSNYGYSYAKRMIDVMNKGYNQQHGCKFTSVIPTNVFGPHDNFNLEESHVIPGLVHKLHVCTQENKPFTVWGTGKARRQFIYSVDLARLFLWVMRSYDEPEPIILSVAEEAEISIKEAAEAVARGYGFTGEWIYDTTRSDGQFKKTACNDKLRKYLPDFKFTPFDEAIKETCDWFSKNYPDNVRL</sequence>
<keyword evidence="5" id="KW-0521">NADP</keyword>
<protein>
    <recommendedName>
        <fullName evidence="4">GDP-L-fucose synthase</fullName>
        <ecNumber evidence="4">1.1.1.271</ecNumber>
    </recommendedName>
    <alternativeName>
        <fullName evidence="8">GDP-4-keto-6-deoxy-D-mannose-3,5-epimerase-4-reductase</fullName>
    </alternativeName>
</protein>
<dbReference type="GO" id="GO:0016853">
    <property type="term" value="F:isomerase activity"/>
    <property type="evidence" value="ECO:0007669"/>
    <property type="project" value="UniProtKB-KW"/>
</dbReference>
<keyword evidence="7" id="KW-0413">Isomerase</keyword>
<evidence type="ECO:0000256" key="8">
    <source>
        <dbReference type="ARBA" id="ARBA00032995"/>
    </source>
</evidence>
<dbReference type="InParanoid" id="E4WVE3"/>
<dbReference type="InterPro" id="IPR001509">
    <property type="entry name" value="Epimerase_deHydtase"/>
</dbReference>
<keyword evidence="6" id="KW-0560">Oxidoreductase</keyword>
<dbReference type="Gene3D" id="3.90.25.10">
    <property type="entry name" value="UDP-galactose 4-epimerase, domain 1"/>
    <property type="match status" value="1"/>
</dbReference>
<dbReference type="CDD" id="cd05239">
    <property type="entry name" value="GDP_FS_SDR_e"/>
    <property type="match status" value="1"/>
</dbReference>
<dbReference type="OrthoDB" id="202470at2759"/>
<evidence type="ECO:0000256" key="5">
    <source>
        <dbReference type="ARBA" id="ARBA00022857"/>
    </source>
</evidence>
<evidence type="ECO:0000259" key="9">
    <source>
        <dbReference type="Pfam" id="PF01370"/>
    </source>
</evidence>
<dbReference type="EMBL" id="FN653017">
    <property type="protein sequence ID" value="CBY21096.1"/>
    <property type="molecule type" value="Genomic_DNA"/>
</dbReference>
<feature type="domain" description="NAD-dependent epimerase/dehydratase" evidence="9">
    <location>
        <begin position="73"/>
        <end position="303"/>
    </location>
</feature>
<reference evidence="10" key="1">
    <citation type="journal article" date="2010" name="Science">
        <title>Plasticity of animal genome architecture unmasked by rapid evolution of a pelagic tunicate.</title>
        <authorList>
            <person name="Denoeud F."/>
            <person name="Henriet S."/>
            <person name="Mungpakdee S."/>
            <person name="Aury J.M."/>
            <person name="Da Silva C."/>
            <person name="Brinkmann H."/>
            <person name="Mikhaleva J."/>
            <person name="Olsen L.C."/>
            <person name="Jubin C."/>
            <person name="Canestro C."/>
            <person name="Bouquet J.M."/>
            <person name="Danks G."/>
            <person name="Poulain J."/>
            <person name="Campsteijn C."/>
            <person name="Adamski M."/>
            <person name="Cross I."/>
            <person name="Yadetie F."/>
            <person name="Muffato M."/>
            <person name="Louis A."/>
            <person name="Butcher S."/>
            <person name="Tsagkogeorga G."/>
            <person name="Konrad A."/>
            <person name="Singh S."/>
            <person name="Jensen M.F."/>
            <person name="Cong E.H."/>
            <person name="Eikeseth-Otteraa H."/>
            <person name="Noel B."/>
            <person name="Anthouard V."/>
            <person name="Porcel B.M."/>
            <person name="Kachouri-Lafond R."/>
            <person name="Nishino A."/>
            <person name="Ugolini M."/>
            <person name="Chourrout P."/>
            <person name="Nishida H."/>
            <person name="Aasland R."/>
            <person name="Huzurbazar S."/>
            <person name="Westhof E."/>
            <person name="Delsuc F."/>
            <person name="Lehrach H."/>
            <person name="Reinhardt R."/>
            <person name="Weissenbach J."/>
            <person name="Roy S.W."/>
            <person name="Artiguenave F."/>
            <person name="Postlethwait J.H."/>
            <person name="Manak J.R."/>
            <person name="Thompson E.M."/>
            <person name="Jaillon O."/>
            <person name="Du Pasquier L."/>
            <person name="Boudinot P."/>
            <person name="Liberles D.A."/>
            <person name="Volff J.N."/>
            <person name="Philippe H."/>
            <person name="Lenhard B."/>
            <person name="Roest Crollius H."/>
            <person name="Wincker P."/>
            <person name="Chourrout D."/>
        </authorList>
    </citation>
    <scope>NUCLEOTIDE SEQUENCE [LARGE SCALE GENOMIC DNA]</scope>
</reference>
<dbReference type="PANTHER" id="PTHR43238:SF1">
    <property type="entry name" value="GDP-L-FUCOSE SYNTHASE"/>
    <property type="match status" value="1"/>
</dbReference>
<dbReference type="Proteomes" id="UP000001307">
    <property type="component" value="Unassembled WGS sequence"/>
</dbReference>
<dbReference type="HAMAP" id="MF_00956">
    <property type="entry name" value="GDP_fucose_synth"/>
    <property type="match status" value="1"/>
</dbReference>
<comment type="pathway">
    <text evidence="2">Nucleotide-sugar biosynthesis; GDP-L-fucose biosynthesis via de novo pathway; GDP-L-fucose from GDP-alpha-D-mannose: step 2/2.</text>
</comment>
<name>E4WVE3_OIKDI</name>
<comment type="function">
    <text evidence="1">Catalyzes the two-step NADP-dependent conversion of GDP-4-dehydro-6-deoxy-D-mannose to GDP-fucose, involving an epimerase and a reductase reaction.</text>
</comment>
<evidence type="ECO:0000256" key="3">
    <source>
        <dbReference type="ARBA" id="ARBA00005959"/>
    </source>
</evidence>
<dbReference type="EC" id="1.1.1.271" evidence="4"/>